<dbReference type="AlphaFoldDB" id="A0AAD8A703"/>
<sequence length="401" mass="46156">MNTDKETFNTTMKYWYILSQIFGIIPISPFIKLKKYESYKVKFLYISWTIIWIVLIAGFHCYQSLVRINYYLEKLSTQSIFLLASFCSIHVACIVNLINNIVLRNNFPQIMCKLWNVDKILIPRSGVSLYQKETFYSIKDIAVLSVFNIIIVIGVCWTSGVKSFTEILLVSVKHIPIFMNGIVFLQFKTFVKKLNERLKLVKKIVTGNTFYRQENLIKPKVSRTAIHFIEDAADTSAVTIVRQSEDLQLMRDVYMDLFKTKALIVSTYAIPIVLQLLTTHISCVGILYWGIRALFSKTDHLIAILNFIAVSYTLLLLTYVLLNCDNATEEAGKITRCIQEIIAKRKFPNAVECDLMKFVSQMKDMTFEFKPCGLFTLNLSLLCSTVGVICNYVVILIQFKD</sequence>
<feature type="transmembrane region" description="Helical" evidence="8">
    <location>
        <begin position="141"/>
        <end position="161"/>
    </location>
</feature>
<proteinExistence type="inferred from homology"/>
<evidence type="ECO:0000256" key="1">
    <source>
        <dbReference type="ARBA" id="ARBA00004651"/>
    </source>
</evidence>
<feature type="transmembrane region" description="Helical" evidence="8">
    <location>
        <begin position="301"/>
        <end position="322"/>
    </location>
</feature>
<reference evidence="9" key="1">
    <citation type="journal article" date="2023" name="IScience">
        <title>Live-bearing cockroach genome reveals convergent evolutionary mechanisms linked to viviparity in insects and beyond.</title>
        <authorList>
            <person name="Fouks B."/>
            <person name="Harrison M.C."/>
            <person name="Mikhailova A.A."/>
            <person name="Marchal E."/>
            <person name="English S."/>
            <person name="Carruthers M."/>
            <person name="Jennings E.C."/>
            <person name="Chiamaka E.L."/>
            <person name="Frigard R.A."/>
            <person name="Pippel M."/>
            <person name="Attardo G.M."/>
            <person name="Benoit J.B."/>
            <person name="Bornberg-Bauer E."/>
            <person name="Tobe S.S."/>
        </authorList>
    </citation>
    <scope>NUCLEOTIDE SEQUENCE</scope>
    <source>
        <strain evidence="9">Stay&amp;Tobe</strain>
    </source>
</reference>
<dbReference type="GO" id="GO:0008049">
    <property type="term" value="P:male courtship behavior"/>
    <property type="evidence" value="ECO:0007669"/>
    <property type="project" value="TreeGrafter"/>
</dbReference>
<dbReference type="GO" id="GO:0007635">
    <property type="term" value="P:chemosensory behavior"/>
    <property type="evidence" value="ECO:0007669"/>
    <property type="project" value="TreeGrafter"/>
</dbReference>
<evidence type="ECO:0000256" key="8">
    <source>
        <dbReference type="RuleBase" id="RU363108"/>
    </source>
</evidence>
<organism evidence="9 10">
    <name type="scientific">Diploptera punctata</name>
    <name type="common">Pacific beetle cockroach</name>
    <dbReference type="NCBI Taxonomy" id="6984"/>
    <lineage>
        <taxon>Eukaryota</taxon>
        <taxon>Metazoa</taxon>
        <taxon>Ecdysozoa</taxon>
        <taxon>Arthropoda</taxon>
        <taxon>Hexapoda</taxon>
        <taxon>Insecta</taxon>
        <taxon>Pterygota</taxon>
        <taxon>Neoptera</taxon>
        <taxon>Polyneoptera</taxon>
        <taxon>Dictyoptera</taxon>
        <taxon>Blattodea</taxon>
        <taxon>Blaberoidea</taxon>
        <taxon>Blaberidae</taxon>
        <taxon>Diplopterinae</taxon>
        <taxon>Diploptera</taxon>
    </lineage>
</organism>
<dbReference type="GO" id="GO:0007165">
    <property type="term" value="P:signal transduction"/>
    <property type="evidence" value="ECO:0007669"/>
    <property type="project" value="UniProtKB-KW"/>
</dbReference>
<evidence type="ECO:0000256" key="6">
    <source>
        <dbReference type="ARBA" id="ARBA00023170"/>
    </source>
</evidence>
<comment type="function">
    <text evidence="8">Gustatory receptor which mediates acceptance or avoidance behavior, depending on its substrates.</text>
</comment>
<evidence type="ECO:0000256" key="5">
    <source>
        <dbReference type="ARBA" id="ARBA00023136"/>
    </source>
</evidence>
<protein>
    <recommendedName>
        <fullName evidence="8">Gustatory receptor</fullName>
    </recommendedName>
</protein>
<comment type="caution">
    <text evidence="8">Lacks conserved residue(s) required for the propagation of feature annotation.</text>
</comment>
<dbReference type="PANTHER" id="PTHR21143">
    <property type="entry name" value="INVERTEBRATE GUSTATORY RECEPTOR"/>
    <property type="match status" value="1"/>
</dbReference>
<comment type="similarity">
    <text evidence="8">Belongs to the insect chemoreceptor superfamily. Gustatory receptor (GR) family.</text>
</comment>
<dbReference type="EMBL" id="JASPKZ010003419">
    <property type="protein sequence ID" value="KAJ9593634.1"/>
    <property type="molecule type" value="Genomic_DNA"/>
</dbReference>
<dbReference type="Pfam" id="PF08395">
    <property type="entry name" value="7tm_7"/>
    <property type="match status" value="1"/>
</dbReference>
<dbReference type="GO" id="GO:0043025">
    <property type="term" value="C:neuronal cell body"/>
    <property type="evidence" value="ECO:0007669"/>
    <property type="project" value="TreeGrafter"/>
</dbReference>
<keyword evidence="7 8" id="KW-0807">Transducer</keyword>
<keyword evidence="6 8" id="KW-0675">Receptor</keyword>
<feature type="transmembrane region" description="Helical" evidence="8">
    <location>
        <begin position="268"/>
        <end position="289"/>
    </location>
</feature>
<dbReference type="InterPro" id="IPR013604">
    <property type="entry name" value="7TM_chemorcpt"/>
</dbReference>
<dbReference type="Proteomes" id="UP001233999">
    <property type="component" value="Unassembled WGS sequence"/>
</dbReference>
<evidence type="ECO:0000256" key="3">
    <source>
        <dbReference type="ARBA" id="ARBA00022692"/>
    </source>
</evidence>
<keyword evidence="2 8" id="KW-1003">Cell membrane</keyword>
<dbReference type="PANTHER" id="PTHR21143:SF133">
    <property type="entry name" value="GUSTATORY AND PHEROMONE RECEPTOR 32A-RELATED"/>
    <property type="match status" value="1"/>
</dbReference>
<dbReference type="GO" id="GO:0005886">
    <property type="term" value="C:plasma membrane"/>
    <property type="evidence" value="ECO:0007669"/>
    <property type="project" value="UniProtKB-SubCell"/>
</dbReference>
<accession>A0AAD8A703</accession>
<evidence type="ECO:0000256" key="4">
    <source>
        <dbReference type="ARBA" id="ARBA00022989"/>
    </source>
</evidence>
<dbReference type="GO" id="GO:0030424">
    <property type="term" value="C:axon"/>
    <property type="evidence" value="ECO:0007669"/>
    <property type="project" value="TreeGrafter"/>
</dbReference>
<feature type="transmembrane region" description="Helical" evidence="8">
    <location>
        <begin position="167"/>
        <end position="187"/>
    </location>
</feature>
<gene>
    <name evidence="9" type="ORF">L9F63_014812</name>
</gene>
<feature type="transmembrane region" description="Helical" evidence="8">
    <location>
        <begin position="14"/>
        <end position="31"/>
    </location>
</feature>
<keyword evidence="3 8" id="KW-0812">Transmembrane</keyword>
<keyword evidence="4 8" id="KW-1133">Transmembrane helix</keyword>
<keyword evidence="10" id="KW-1185">Reference proteome</keyword>
<evidence type="ECO:0000313" key="10">
    <source>
        <dbReference type="Proteomes" id="UP001233999"/>
    </source>
</evidence>
<feature type="transmembrane region" description="Helical" evidence="8">
    <location>
        <begin position="80"/>
        <end position="103"/>
    </location>
</feature>
<comment type="subcellular location">
    <subcellularLocation>
        <location evidence="1 8">Cell membrane</location>
        <topology evidence="1 8">Multi-pass membrane protein</topology>
    </subcellularLocation>
</comment>
<keyword evidence="5 8" id="KW-0472">Membrane</keyword>
<comment type="caution">
    <text evidence="9">The sequence shown here is derived from an EMBL/GenBank/DDBJ whole genome shotgun (WGS) entry which is preliminary data.</text>
</comment>
<reference evidence="9" key="2">
    <citation type="submission" date="2023-05" db="EMBL/GenBank/DDBJ databases">
        <authorList>
            <person name="Fouks B."/>
        </authorList>
    </citation>
    <scope>NUCLEOTIDE SEQUENCE</scope>
    <source>
        <strain evidence="9">Stay&amp;Tobe</strain>
        <tissue evidence="9">Testes</tissue>
    </source>
</reference>
<evidence type="ECO:0000313" key="9">
    <source>
        <dbReference type="EMBL" id="KAJ9593634.1"/>
    </source>
</evidence>
<dbReference type="GO" id="GO:0050909">
    <property type="term" value="P:sensory perception of taste"/>
    <property type="evidence" value="ECO:0007669"/>
    <property type="project" value="InterPro"/>
</dbReference>
<evidence type="ECO:0000256" key="7">
    <source>
        <dbReference type="ARBA" id="ARBA00023224"/>
    </source>
</evidence>
<dbReference type="GO" id="GO:0030425">
    <property type="term" value="C:dendrite"/>
    <property type="evidence" value="ECO:0007669"/>
    <property type="project" value="TreeGrafter"/>
</dbReference>
<name>A0AAD8A703_DIPPU</name>
<evidence type="ECO:0000256" key="2">
    <source>
        <dbReference type="ARBA" id="ARBA00022475"/>
    </source>
</evidence>
<feature type="transmembrane region" description="Helical" evidence="8">
    <location>
        <begin position="372"/>
        <end position="399"/>
    </location>
</feature>
<feature type="transmembrane region" description="Helical" evidence="8">
    <location>
        <begin position="43"/>
        <end position="60"/>
    </location>
</feature>